<keyword evidence="1" id="KW-0238">DNA-binding</keyword>
<dbReference type="PROSITE" id="PS50943">
    <property type="entry name" value="HTH_CROC1"/>
    <property type="match status" value="2"/>
</dbReference>
<accession>A0ABS1IZJ8</accession>
<dbReference type="Proteomes" id="UP000604730">
    <property type="component" value="Unassembled WGS sequence"/>
</dbReference>
<evidence type="ECO:0000256" key="1">
    <source>
        <dbReference type="ARBA" id="ARBA00023125"/>
    </source>
</evidence>
<dbReference type="InterPro" id="IPR050807">
    <property type="entry name" value="TransReg_Diox_bact_type"/>
</dbReference>
<dbReference type="EMBL" id="JAEPRJ010000001">
    <property type="protein sequence ID" value="MBK5896753.1"/>
    <property type="molecule type" value="Genomic_DNA"/>
</dbReference>
<feature type="domain" description="HTH cro/C1-type" evidence="2">
    <location>
        <begin position="309"/>
        <end position="363"/>
    </location>
</feature>
<dbReference type="InterPro" id="IPR001387">
    <property type="entry name" value="Cro/C1-type_HTH"/>
</dbReference>
<sequence length="606" mass="70578">MNIVKIGALIKYERVKQNISIEKLAKGICSESVIRRTEAGERGADFFVLDMIVSRLGRSDNKVELMQDEKDYELYELREKLTGAIENKSYDKAAKLLADYETLADIESPLHLQFIKMIKGFISEEKYLDFVEADRSYYQALTLTLPEFSLEKLENYLLGENELKLLTLYLNNKEKLGENLLKTYGITILDYIERHFYDEEIKCNLYGRVSLIVGNSYIKNNRPDEALQVILKAEQMLTGNGLLLNISKLLENIIFISKNINTTLYQDYKKMRDALKDLYEEHGFEWNTKDINLLTGYKQRNVNIISEIVKQERVIRGISQQKLADDLDIDVKTISRIECGKAKPKRGTIQKILDYFNIEAETVESRIITDDFRLLDMEREIAKLTTFQKYGEAEHLFNELKQRIPLDNKKNRQYVEYMSALFDLRIRQCDVNEVADRLIKAFSIIRGEMGLDNVGRFVPSRAEAIIINGIAVCYEAIGETDKSIELLEKTVMAYERSKVNMKYRYIPLALLYVTLCSAYEETNRFEKAVQYADKTINYSISSLRGDFLGFLLEEKTYTLDRMTGDNTKSKSKYIQSYRIRCLMKASERQKAPLRRAFQKWYGEELK</sequence>
<organism evidence="3 4">
    <name type="scientific">Catonella massiliensis</name>
    <dbReference type="NCBI Taxonomy" id="2799636"/>
    <lineage>
        <taxon>Bacteria</taxon>
        <taxon>Bacillati</taxon>
        <taxon>Bacillota</taxon>
        <taxon>Clostridia</taxon>
        <taxon>Lachnospirales</taxon>
        <taxon>Lachnospiraceae</taxon>
        <taxon>Catonella</taxon>
    </lineage>
</organism>
<dbReference type="PANTHER" id="PTHR46797:SF1">
    <property type="entry name" value="METHYLPHOSPHONATE SYNTHASE"/>
    <property type="match status" value="1"/>
</dbReference>
<dbReference type="InterPro" id="IPR010982">
    <property type="entry name" value="Lambda_DNA-bd_dom_sf"/>
</dbReference>
<dbReference type="PANTHER" id="PTHR46797">
    <property type="entry name" value="HTH-TYPE TRANSCRIPTIONAL REGULATOR"/>
    <property type="match status" value="1"/>
</dbReference>
<proteinExistence type="predicted"/>
<dbReference type="Pfam" id="PF01381">
    <property type="entry name" value="HTH_3"/>
    <property type="match status" value="1"/>
</dbReference>
<dbReference type="CDD" id="cd00093">
    <property type="entry name" value="HTH_XRE"/>
    <property type="match status" value="1"/>
</dbReference>
<dbReference type="RefSeq" id="WP_208428309.1">
    <property type="nucleotide sequence ID" value="NZ_JAEPRJ010000001.1"/>
</dbReference>
<evidence type="ECO:0000313" key="3">
    <source>
        <dbReference type="EMBL" id="MBK5896753.1"/>
    </source>
</evidence>
<name>A0ABS1IZJ8_9FIRM</name>
<dbReference type="SUPFAM" id="SSF47413">
    <property type="entry name" value="lambda repressor-like DNA-binding domains"/>
    <property type="match status" value="2"/>
</dbReference>
<feature type="domain" description="HTH cro/C1-type" evidence="2">
    <location>
        <begin position="10"/>
        <end position="63"/>
    </location>
</feature>
<evidence type="ECO:0000313" key="4">
    <source>
        <dbReference type="Proteomes" id="UP000604730"/>
    </source>
</evidence>
<protein>
    <submittedName>
        <fullName evidence="3">Helix-turn-helix domain-containing protein</fullName>
    </submittedName>
</protein>
<dbReference type="SUPFAM" id="SSF48452">
    <property type="entry name" value="TPR-like"/>
    <property type="match status" value="1"/>
</dbReference>
<comment type="caution">
    <text evidence="3">The sequence shown here is derived from an EMBL/GenBank/DDBJ whole genome shotgun (WGS) entry which is preliminary data.</text>
</comment>
<evidence type="ECO:0000259" key="2">
    <source>
        <dbReference type="PROSITE" id="PS50943"/>
    </source>
</evidence>
<dbReference type="InterPro" id="IPR011990">
    <property type="entry name" value="TPR-like_helical_dom_sf"/>
</dbReference>
<keyword evidence="4" id="KW-1185">Reference proteome</keyword>
<dbReference type="Gene3D" id="1.25.40.10">
    <property type="entry name" value="Tetratricopeptide repeat domain"/>
    <property type="match status" value="2"/>
</dbReference>
<reference evidence="3 4" key="1">
    <citation type="submission" date="2021-01" db="EMBL/GenBank/DDBJ databases">
        <title>Isolation and description of Catonella massiliensis sp. nov., a novel Catonella species, isolated from a stable periodontitis subject.</title>
        <authorList>
            <person name="Antezack A."/>
            <person name="Boxberger M."/>
            <person name="La Scola B."/>
            <person name="Monnet-Corti V."/>
        </authorList>
    </citation>
    <scope>NUCLEOTIDE SEQUENCE [LARGE SCALE GENOMIC DNA]</scope>
    <source>
        <strain evidence="3 4">Marseille-Q4567</strain>
    </source>
</reference>
<gene>
    <name evidence="3" type="ORF">JJN12_02985</name>
</gene>
<dbReference type="SMART" id="SM00530">
    <property type="entry name" value="HTH_XRE"/>
    <property type="match status" value="2"/>
</dbReference>